<protein>
    <submittedName>
        <fullName evidence="2">Uncharacterized protein</fullName>
    </submittedName>
</protein>
<reference evidence="2" key="1">
    <citation type="submission" date="2019-03" db="EMBL/GenBank/DDBJ databases">
        <title>WGS assembly of Setaria viridis.</title>
        <authorList>
            <person name="Huang P."/>
            <person name="Jenkins J."/>
            <person name="Grimwood J."/>
            <person name="Barry K."/>
            <person name="Healey A."/>
            <person name="Mamidi S."/>
            <person name="Sreedasyam A."/>
            <person name="Shu S."/>
            <person name="Feldman M."/>
            <person name="Wu J."/>
            <person name="Yu Y."/>
            <person name="Chen C."/>
            <person name="Johnson J."/>
            <person name="Rokhsar D."/>
            <person name="Baxter I."/>
            <person name="Schmutz J."/>
            <person name="Brutnell T."/>
            <person name="Kellogg E."/>
        </authorList>
    </citation>
    <scope>NUCLEOTIDE SEQUENCE [LARGE SCALE GENOMIC DNA]</scope>
</reference>
<dbReference type="Gramene" id="TKW18308">
    <property type="protein sequence ID" value="TKW18308"/>
    <property type="gene ID" value="SEVIR_5G422700v2"/>
</dbReference>
<proteinExistence type="predicted"/>
<dbReference type="EMBL" id="CM016556">
    <property type="protein sequence ID" value="TKW18308.1"/>
    <property type="molecule type" value="Genomic_DNA"/>
</dbReference>
<organism evidence="2 3">
    <name type="scientific">Setaria viridis</name>
    <name type="common">Green bristlegrass</name>
    <name type="synonym">Setaria italica subsp. viridis</name>
    <dbReference type="NCBI Taxonomy" id="4556"/>
    <lineage>
        <taxon>Eukaryota</taxon>
        <taxon>Viridiplantae</taxon>
        <taxon>Streptophyta</taxon>
        <taxon>Embryophyta</taxon>
        <taxon>Tracheophyta</taxon>
        <taxon>Spermatophyta</taxon>
        <taxon>Magnoliopsida</taxon>
        <taxon>Liliopsida</taxon>
        <taxon>Poales</taxon>
        <taxon>Poaceae</taxon>
        <taxon>PACMAD clade</taxon>
        <taxon>Panicoideae</taxon>
        <taxon>Panicodae</taxon>
        <taxon>Paniceae</taxon>
        <taxon>Cenchrinae</taxon>
        <taxon>Setaria</taxon>
    </lineage>
</organism>
<evidence type="ECO:0000313" key="3">
    <source>
        <dbReference type="Proteomes" id="UP000298652"/>
    </source>
</evidence>
<feature type="compositionally biased region" description="Basic and acidic residues" evidence="1">
    <location>
        <begin position="110"/>
        <end position="119"/>
    </location>
</feature>
<evidence type="ECO:0000256" key="1">
    <source>
        <dbReference type="SAM" id="MobiDB-lite"/>
    </source>
</evidence>
<feature type="compositionally biased region" description="Low complexity" evidence="1">
    <location>
        <begin position="97"/>
        <end position="109"/>
    </location>
</feature>
<dbReference type="AlphaFoldDB" id="A0A4U6UPP3"/>
<feature type="region of interest" description="Disordered" evidence="1">
    <location>
        <begin position="76"/>
        <end position="134"/>
    </location>
</feature>
<keyword evidence="3" id="KW-1185">Reference proteome</keyword>
<name>A0A4U6UPP3_SETVI</name>
<evidence type="ECO:0000313" key="2">
    <source>
        <dbReference type="EMBL" id="TKW18308.1"/>
    </source>
</evidence>
<gene>
    <name evidence="2" type="ORF">SEVIR_5G422700v2</name>
</gene>
<dbReference type="Proteomes" id="UP000298652">
    <property type="component" value="Chromosome 5"/>
</dbReference>
<sequence>MGSCSQAKPPAPSPLYAVVVSSWIGCGEPKISYDGDKIHSPRAKIRGKIDAPPFLDAGCSSCARLTRCDGIPGADGGAAAAAGERKGAMTTEKRKGSTAAAASVSVASSTDRRSERESRAASCSKPGSGSKPCYRPLTHRHSALVYSEHNHVSACCQD</sequence>
<accession>A0A4U6UPP3</accession>
<feature type="compositionally biased region" description="Basic and acidic residues" evidence="1">
    <location>
        <begin position="83"/>
        <end position="95"/>
    </location>
</feature>